<dbReference type="CDD" id="cd00060">
    <property type="entry name" value="FHA"/>
    <property type="match status" value="1"/>
</dbReference>
<dbReference type="InterPro" id="IPR046883">
    <property type="entry name" value="T6SS_FHA_C"/>
</dbReference>
<comment type="caution">
    <text evidence="3">The sequence shown here is derived from an EMBL/GenBank/DDBJ whole genome shotgun (WGS) entry which is preliminary data.</text>
</comment>
<keyword evidence="4" id="KW-1185">Reference proteome</keyword>
<evidence type="ECO:0000313" key="4">
    <source>
        <dbReference type="Proteomes" id="UP000054977"/>
    </source>
</evidence>
<evidence type="ECO:0000313" key="3">
    <source>
        <dbReference type="EMBL" id="SAL49893.1"/>
    </source>
</evidence>
<dbReference type="SMART" id="SM00240">
    <property type="entry name" value="FHA"/>
    <property type="match status" value="1"/>
</dbReference>
<sequence length="478" mass="50700">MMRMTLAVRTYQGAAPDAPLACGFDTAGGTIGRGQDNTMVLPDALKTVSRVHARVDWSEDGWRLADLGSNPSRLNGRPIANGRPARIANGDRLEIGGYAIEVATIERPVETGFEAPPGVHDGRAFDPLDGALPAALSGDPLANAAVLAGSPLPGALFDPLGAPLGQGSRHPRQPDGRAAFIGSENDHVSPEQFAFVPDARSPAGGIPDDYDPLRDEALALPRRQAEVAAAMHDLLQTSPQQPQAPLIAFATAPEAAPVPQPAACADPTLAALLDGLGVHLDAAALRERNAADLARLAGAMLRTAVRGAVDVLLSRSVLKREIRVDTTLLLQRDNNPLKFFPDGDSALQQMLNGRSSAGYLPAQAALEGAFDDIRRHELAVLAGMRAALQHLLGRFDPQALGQPEAHGGWLDRLSARRKAKQWDRFVALHTELARASADDLQALCGSAFNDAYERQAGLRPGSQPHTFTHSQRDGNVLE</sequence>
<dbReference type="STRING" id="326474.AWB65_04027"/>
<dbReference type="InterPro" id="IPR008984">
    <property type="entry name" value="SMAD_FHA_dom_sf"/>
</dbReference>
<proteinExistence type="predicted"/>
<dbReference type="PROSITE" id="PS50006">
    <property type="entry name" value="FHA_DOMAIN"/>
    <property type="match status" value="1"/>
</dbReference>
<dbReference type="NCBIfam" id="TIGR03354">
    <property type="entry name" value="VI_FHA"/>
    <property type="match status" value="1"/>
</dbReference>
<dbReference type="SUPFAM" id="SSF49879">
    <property type="entry name" value="SMAD/FHA domain"/>
    <property type="match status" value="1"/>
</dbReference>
<evidence type="ECO:0000259" key="2">
    <source>
        <dbReference type="PROSITE" id="PS50006"/>
    </source>
</evidence>
<name>A0A158I0R6_9BURK</name>
<dbReference type="Proteomes" id="UP000054977">
    <property type="component" value="Unassembled WGS sequence"/>
</dbReference>
<evidence type="ECO:0000256" key="1">
    <source>
        <dbReference type="SAM" id="MobiDB-lite"/>
    </source>
</evidence>
<protein>
    <submittedName>
        <fullName evidence="3">FHA domain-containing protein</fullName>
    </submittedName>
</protein>
<dbReference type="Gene3D" id="2.60.200.20">
    <property type="match status" value="1"/>
</dbReference>
<organism evidence="3 4">
    <name type="scientific">Caballeronia humi</name>
    <dbReference type="NCBI Taxonomy" id="326474"/>
    <lineage>
        <taxon>Bacteria</taxon>
        <taxon>Pseudomonadati</taxon>
        <taxon>Pseudomonadota</taxon>
        <taxon>Betaproteobacteria</taxon>
        <taxon>Burkholderiales</taxon>
        <taxon>Burkholderiaceae</taxon>
        <taxon>Caballeronia</taxon>
    </lineage>
</organism>
<dbReference type="InterPro" id="IPR017735">
    <property type="entry name" value="T6SS_FHA"/>
</dbReference>
<dbReference type="Pfam" id="PF00498">
    <property type="entry name" value="FHA"/>
    <property type="match status" value="1"/>
</dbReference>
<dbReference type="AlphaFoldDB" id="A0A158I0R6"/>
<feature type="domain" description="FHA" evidence="2">
    <location>
        <begin position="29"/>
        <end position="79"/>
    </location>
</feature>
<dbReference type="OrthoDB" id="273564at2"/>
<dbReference type="EMBL" id="FCNW02000023">
    <property type="protein sequence ID" value="SAL49893.1"/>
    <property type="molecule type" value="Genomic_DNA"/>
</dbReference>
<dbReference type="InterPro" id="IPR000253">
    <property type="entry name" value="FHA_dom"/>
</dbReference>
<gene>
    <name evidence="3" type="ORF">AWB65_04027</name>
</gene>
<reference evidence="3" key="1">
    <citation type="submission" date="2016-01" db="EMBL/GenBank/DDBJ databases">
        <authorList>
            <person name="Peeters C."/>
        </authorList>
    </citation>
    <scope>NUCLEOTIDE SEQUENCE [LARGE SCALE GENOMIC DNA]</scope>
    <source>
        <strain evidence="3">LMG 22934</strain>
    </source>
</reference>
<feature type="region of interest" description="Disordered" evidence="1">
    <location>
        <begin position="456"/>
        <end position="478"/>
    </location>
</feature>
<accession>A0A158I0R6</accession>
<dbReference type="Pfam" id="PF20232">
    <property type="entry name" value="T6SS_FHA_C"/>
    <property type="match status" value="1"/>
</dbReference>